<dbReference type="PANTHER" id="PTHR34383">
    <property type="entry name" value="POLYPHOSPHATE:AMP PHOSPHOTRANSFERASE-RELATED"/>
    <property type="match status" value="1"/>
</dbReference>
<dbReference type="InterPro" id="IPR022300">
    <property type="entry name" value="PPK2-rel_1"/>
</dbReference>
<dbReference type="InterPro" id="IPR027417">
    <property type="entry name" value="P-loop_NTPase"/>
</dbReference>
<comment type="caution">
    <text evidence="4">The sequence shown here is derived from an EMBL/GenBank/DDBJ whole genome shotgun (WGS) entry which is preliminary data.</text>
</comment>
<accession>A0A538TPZ7</accession>
<keyword evidence="1" id="KW-0808">Transferase</keyword>
<dbReference type="InterPro" id="IPR016898">
    <property type="entry name" value="Polyphosphate_phosphotransfera"/>
</dbReference>
<dbReference type="Proteomes" id="UP000316609">
    <property type="component" value="Unassembled WGS sequence"/>
</dbReference>
<keyword evidence="2 4" id="KW-0418">Kinase</keyword>
<dbReference type="EMBL" id="VBOY01000067">
    <property type="protein sequence ID" value="TMQ65706.1"/>
    <property type="molecule type" value="Genomic_DNA"/>
</dbReference>
<dbReference type="NCBIfam" id="TIGR03709">
    <property type="entry name" value="PPK2_rel_1"/>
    <property type="match status" value="1"/>
</dbReference>
<dbReference type="AlphaFoldDB" id="A0A538TPZ7"/>
<dbReference type="PIRSF" id="PIRSF028756">
    <property type="entry name" value="PPK2_prd"/>
    <property type="match status" value="1"/>
</dbReference>
<evidence type="ECO:0000313" key="4">
    <source>
        <dbReference type="EMBL" id="TMQ65706.1"/>
    </source>
</evidence>
<gene>
    <name evidence="4" type="ORF">E6K78_07240</name>
</gene>
<protein>
    <submittedName>
        <fullName evidence="4">Polyphosphate kinase 2 family protein</fullName>
    </submittedName>
</protein>
<evidence type="ECO:0000256" key="1">
    <source>
        <dbReference type="ARBA" id="ARBA00022679"/>
    </source>
</evidence>
<dbReference type="Pfam" id="PF03976">
    <property type="entry name" value="PPK2"/>
    <property type="match status" value="1"/>
</dbReference>
<dbReference type="Gene3D" id="3.40.50.300">
    <property type="entry name" value="P-loop containing nucleotide triphosphate hydrolases"/>
    <property type="match status" value="1"/>
</dbReference>
<organism evidence="4 5">
    <name type="scientific">Eiseniibacteriota bacterium</name>
    <dbReference type="NCBI Taxonomy" id="2212470"/>
    <lineage>
        <taxon>Bacteria</taxon>
        <taxon>Candidatus Eiseniibacteriota</taxon>
    </lineage>
</organism>
<name>A0A538TPZ7_UNCEI</name>
<evidence type="ECO:0000259" key="3">
    <source>
        <dbReference type="Pfam" id="PF03976"/>
    </source>
</evidence>
<dbReference type="GO" id="GO:0006797">
    <property type="term" value="P:polyphosphate metabolic process"/>
    <property type="evidence" value="ECO:0007669"/>
    <property type="project" value="InterPro"/>
</dbReference>
<dbReference type="InterPro" id="IPR022488">
    <property type="entry name" value="PPK2-related"/>
</dbReference>
<sequence>MGRNRLFGNAQRLIKKYRVTDGRSFRLRRVDPGDTGGLTAEAKPSAQAALRNGIDALIRLQDMLYAQDRWALLALFQAMDAAGKDSAIKHVMSGINPAGCQVASFKTPSPEELDHDYLWRCQRELPQRGRIGIFNRSYYEEVLVVRVHPEFLATEKIPPHLVEGDIWDRRYEDIRAFERHLSRNGTIIRKFFLHVSRGEQKRRFLKRLDDPAKQWKFSTADIAERALWKSYMEAYEEMIRATASERAPWYVVPADNKWFTRIIVAAVMVDALGSLELSYPKLTKAQAAELAKTRQMLVDSR</sequence>
<feature type="domain" description="Polyphosphate kinase-2-related" evidence="3">
    <location>
        <begin position="46"/>
        <end position="272"/>
    </location>
</feature>
<evidence type="ECO:0000256" key="2">
    <source>
        <dbReference type="ARBA" id="ARBA00022777"/>
    </source>
</evidence>
<evidence type="ECO:0000313" key="5">
    <source>
        <dbReference type="Proteomes" id="UP000316609"/>
    </source>
</evidence>
<proteinExistence type="predicted"/>
<dbReference type="PANTHER" id="PTHR34383:SF3">
    <property type="entry name" value="POLYPHOSPHATE:AMP PHOSPHOTRANSFERASE"/>
    <property type="match status" value="1"/>
</dbReference>
<dbReference type="SUPFAM" id="SSF52540">
    <property type="entry name" value="P-loop containing nucleoside triphosphate hydrolases"/>
    <property type="match status" value="1"/>
</dbReference>
<dbReference type="GO" id="GO:0008976">
    <property type="term" value="F:polyphosphate kinase activity"/>
    <property type="evidence" value="ECO:0007669"/>
    <property type="project" value="InterPro"/>
</dbReference>
<reference evidence="4 5" key="1">
    <citation type="journal article" date="2019" name="Nat. Microbiol.">
        <title>Mediterranean grassland soil C-N compound turnover is dependent on rainfall and depth, and is mediated by genomically divergent microorganisms.</title>
        <authorList>
            <person name="Diamond S."/>
            <person name="Andeer P.F."/>
            <person name="Li Z."/>
            <person name="Crits-Christoph A."/>
            <person name="Burstein D."/>
            <person name="Anantharaman K."/>
            <person name="Lane K.R."/>
            <person name="Thomas B.C."/>
            <person name="Pan C."/>
            <person name="Northen T.R."/>
            <person name="Banfield J.F."/>
        </authorList>
    </citation>
    <scope>NUCLEOTIDE SEQUENCE [LARGE SCALE GENOMIC DNA]</scope>
    <source>
        <strain evidence="4">WS_8</strain>
    </source>
</reference>